<comment type="caution">
    <text evidence="1">The sequence shown here is derived from an EMBL/GenBank/DDBJ whole genome shotgun (WGS) entry which is preliminary data.</text>
</comment>
<sequence length="441" mass="46242">MRQALSVGSIGLTCDLCRNASSPDSSPHTVLTRRAALELVFDTAVITESADHSSRKQAMPDLNSVPASPHSLAASRRQSSHQMPPPASSQSPSLNILPSNQDVVSHGHSSHSHTHSRHHSLSHGPSSVPSPQLAASQPLQPQLASFTEPGVGPGPGPLRHPRPLTAAELHTQLEKEQEAVVNRLTRELSLLRAAQNASVVSNTSSTSAATSTHDPIAEASLLSGSGFSIPTTRRHHRNSSSASQNIAVSQLASSYEARHHIPARPPQPIPLSRQDSAASRRSQTNSPQRVPPAASVPMSSVAATPGSGSIADQMSPGMMAATTRYEETAFYRSELETAKKENEALKRRIRDLERMLQSRRASETSRTRSESVSTTASASVATAGGAGIAGPRDVVASRPERGRGMTSQSVASVSSVGVGVPEDEVKVGESAASSGVGNNQP</sequence>
<organism evidence="1 2">
    <name type="scientific">Purpureocillium lilacinum</name>
    <name type="common">Paecilomyces lilacinus</name>
    <dbReference type="NCBI Taxonomy" id="33203"/>
    <lineage>
        <taxon>Eukaryota</taxon>
        <taxon>Fungi</taxon>
        <taxon>Dikarya</taxon>
        <taxon>Ascomycota</taxon>
        <taxon>Pezizomycotina</taxon>
        <taxon>Sordariomycetes</taxon>
        <taxon>Hypocreomycetidae</taxon>
        <taxon>Hypocreales</taxon>
        <taxon>Ophiocordycipitaceae</taxon>
        <taxon>Purpureocillium</taxon>
    </lineage>
</organism>
<name>A0ACC4DK44_PURLI</name>
<accession>A0ACC4DK44</accession>
<evidence type="ECO:0000313" key="2">
    <source>
        <dbReference type="Proteomes" id="UP001638806"/>
    </source>
</evidence>
<gene>
    <name evidence="1" type="ORF">ACCO45_009090</name>
</gene>
<reference evidence="1" key="1">
    <citation type="submission" date="2024-12" db="EMBL/GenBank/DDBJ databases">
        <title>Comparative genomics and development of molecular markers within Purpureocillium lilacinum and among Purpureocillium species.</title>
        <authorList>
            <person name="Yeh Z.-Y."/>
            <person name="Ni N.-T."/>
            <person name="Lo P.-H."/>
            <person name="Mushyakhwo K."/>
            <person name="Lin C.-F."/>
            <person name="Nai Y.-S."/>
        </authorList>
    </citation>
    <scope>NUCLEOTIDE SEQUENCE</scope>
    <source>
        <strain evidence="1">NCHU-NPUST-175</strain>
    </source>
</reference>
<keyword evidence="2" id="KW-1185">Reference proteome</keyword>
<dbReference type="EMBL" id="JBGNUJ010000008">
    <property type="protein sequence ID" value="KAL3956244.1"/>
    <property type="molecule type" value="Genomic_DNA"/>
</dbReference>
<dbReference type="Proteomes" id="UP001638806">
    <property type="component" value="Unassembled WGS sequence"/>
</dbReference>
<protein>
    <submittedName>
        <fullName evidence="1">Uncharacterized protein</fullName>
    </submittedName>
</protein>
<proteinExistence type="predicted"/>
<evidence type="ECO:0000313" key="1">
    <source>
        <dbReference type="EMBL" id="KAL3956244.1"/>
    </source>
</evidence>